<evidence type="ECO:0000256" key="1">
    <source>
        <dbReference type="ARBA" id="ARBA00011063"/>
    </source>
</evidence>
<dbReference type="InterPro" id="IPR017867">
    <property type="entry name" value="Tyr_phospatase_low_mol_wt"/>
</dbReference>
<dbReference type="PANTHER" id="PTHR11717:SF7">
    <property type="entry name" value="LOW MOLECULAR WEIGHT PHOSPHOTYROSINE PROTEIN PHOSPHATASE"/>
    <property type="match status" value="1"/>
</dbReference>
<evidence type="ECO:0000313" key="8">
    <source>
        <dbReference type="Proteomes" id="UP000183685"/>
    </source>
</evidence>
<dbReference type="InterPro" id="IPR050438">
    <property type="entry name" value="LMW_PTPase"/>
</dbReference>
<name>A0A1G7E268_9PROT</name>
<keyword evidence="3" id="KW-0378">Hydrolase</keyword>
<protein>
    <recommendedName>
        <fullName evidence="2">protein-tyrosine-phosphatase</fullName>
        <ecNumber evidence="2">3.1.3.48</ecNumber>
    </recommendedName>
</protein>
<dbReference type="EMBL" id="FNAK01000008">
    <property type="protein sequence ID" value="SDE57475.1"/>
    <property type="molecule type" value="Genomic_DNA"/>
</dbReference>
<dbReference type="SUPFAM" id="SSF52788">
    <property type="entry name" value="Phosphotyrosine protein phosphatases I"/>
    <property type="match status" value="1"/>
</dbReference>
<dbReference type="PANTHER" id="PTHR11717">
    <property type="entry name" value="LOW MOLECULAR WEIGHT PROTEIN TYROSINE PHOSPHATASE"/>
    <property type="match status" value="1"/>
</dbReference>
<evidence type="ECO:0000256" key="4">
    <source>
        <dbReference type="ARBA" id="ARBA00022912"/>
    </source>
</evidence>
<evidence type="ECO:0000256" key="2">
    <source>
        <dbReference type="ARBA" id="ARBA00013064"/>
    </source>
</evidence>
<evidence type="ECO:0000256" key="3">
    <source>
        <dbReference type="ARBA" id="ARBA00022801"/>
    </source>
</evidence>
<organism evidence="7 8">
    <name type="scientific">Kordiimonas lacus</name>
    <dbReference type="NCBI Taxonomy" id="637679"/>
    <lineage>
        <taxon>Bacteria</taxon>
        <taxon>Pseudomonadati</taxon>
        <taxon>Pseudomonadota</taxon>
        <taxon>Alphaproteobacteria</taxon>
        <taxon>Kordiimonadales</taxon>
        <taxon>Kordiimonadaceae</taxon>
        <taxon>Kordiimonas</taxon>
    </lineage>
</organism>
<dbReference type="EC" id="3.1.3.48" evidence="2"/>
<dbReference type="GO" id="GO:0004725">
    <property type="term" value="F:protein tyrosine phosphatase activity"/>
    <property type="evidence" value="ECO:0007669"/>
    <property type="project" value="UniProtKB-EC"/>
</dbReference>
<comment type="similarity">
    <text evidence="1">Belongs to the low molecular weight phosphotyrosine protein phosphatase family.</text>
</comment>
<dbReference type="OrthoDB" id="9784339at2"/>
<dbReference type="AlphaFoldDB" id="A0A1G7E268"/>
<proteinExistence type="inferred from homology"/>
<dbReference type="SMART" id="SM00226">
    <property type="entry name" value="LMWPc"/>
    <property type="match status" value="1"/>
</dbReference>
<dbReference type="Proteomes" id="UP000183685">
    <property type="component" value="Unassembled WGS sequence"/>
</dbReference>
<feature type="active site" evidence="5">
    <location>
        <position position="14"/>
    </location>
</feature>
<dbReference type="STRING" id="637679.GCA_001550055_00018"/>
<evidence type="ECO:0000313" key="7">
    <source>
        <dbReference type="EMBL" id="SDE57475.1"/>
    </source>
</evidence>
<dbReference type="CDD" id="cd16343">
    <property type="entry name" value="LMWPTP"/>
    <property type="match status" value="1"/>
</dbReference>
<dbReference type="PRINTS" id="PR00719">
    <property type="entry name" value="LMWPTPASE"/>
</dbReference>
<dbReference type="Gene3D" id="3.40.50.2300">
    <property type="match status" value="1"/>
</dbReference>
<feature type="domain" description="Phosphotyrosine protein phosphatase I" evidence="6">
    <location>
        <begin position="2"/>
        <end position="151"/>
    </location>
</feature>
<reference evidence="7 8" key="1">
    <citation type="submission" date="2016-10" db="EMBL/GenBank/DDBJ databases">
        <authorList>
            <person name="de Groot N.N."/>
        </authorList>
    </citation>
    <scope>NUCLEOTIDE SEQUENCE [LARGE SCALE GENOMIC DNA]</scope>
    <source>
        <strain evidence="7 8">CGMCC 1.9109</strain>
    </source>
</reference>
<feature type="active site" description="Proton donor" evidence="5">
    <location>
        <position position="125"/>
    </location>
</feature>
<gene>
    <name evidence="7" type="ORF">SAMN04488071_3239</name>
</gene>
<sequence length="157" mass="17745">MVKVLFVCMGNICRSPMAEGAFRAAVDATGLTDRIEIDSAGTISYHAGNPPDRRAQATAKKNGIDISRQRARQVRDDDFHTFDHILVMDHDNYRDLMARAAPEHQDRIELFMSYAPDHPYEEMPDPYYGEVNQFDLCFEAAREAAEGLLAAIKARHM</sequence>
<dbReference type="Pfam" id="PF01451">
    <property type="entry name" value="LMWPc"/>
    <property type="match status" value="1"/>
</dbReference>
<evidence type="ECO:0000259" key="6">
    <source>
        <dbReference type="SMART" id="SM00226"/>
    </source>
</evidence>
<dbReference type="FunFam" id="3.40.50.2300:FF:000113">
    <property type="entry name" value="Low molecular weight protein-tyrosine-phosphatase"/>
    <property type="match status" value="1"/>
</dbReference>
<feature type="active site" description="Nucleophile" evidence="5">
    <location>
        <position position="8"/>
    </location>
</feature>
<dbReference type="InterPro" id="IPR036196">
    <property type="entry name" value="Ptyr_pPase_sf"/>
</dbReference>
<keyword evidence="4" id="KW-0904">Protein phosphatase</keyword>
<keyword evidence="8" id="KW-1185">Reference proteome</keyword>
<accession>A0A1G7E268</accession>
<evidence type="ECO:0000256" key="5">
    <source>
        <dbReference type="PIRSR" id="PIRSR617867-1"/>
    </source>
</evidence>
<dbReference type="InterPro" id="IPR023485">
    <property type="entry name" value="Ptyr_pPase"/>
</dbReference>
<dbReference type="RefSeq" id="WP_068300932.1">
    <property type="nucleotide sequence ID" value="NZ_FNAK01000008.1"/>
</dbReference>